<evidence type="ECO:0000313" key="1">
    <source>
        <dbReference type="EMBL" id="CAI2167458.1"/>
    </source>
</evidence>
<name>A0A9W4SFD5_9GLOM</name>
<evidence type="ECO:0000313" key="2">
    <source>
        <dbReference type="Proteomes" id="UP001153678"/>
    </source>
</evidence>
<dbReference type="AlphaFoldDB" id="A0A9W4SFD5"/>
<dbReference type="Proteomes" id="UP001153678">
    <property type="component" value="Unassembled WGS sequence"/>
</dbReference>
<comment type="caution">
    <text evidence="1">The sequence shown here is derived from an EMBL/GenBank/DDBJ whole genome shotgun (WGS) entry which is preliminary data.</text>
</comment>
<protein>
    <submittedName>
        <fullName evidence="1">4657_t:CDS:1</fullName>
    </submittedName>
</protein>
<keyword evidence="2" id="KW-1185">Reference proteome</keyword>
<accession>A0A9W4SFD5</accession>
<reference evidence="1" key="1">
    <citation type="submission" date="2022-08" db="EMBL/GenBank/DDBJ databases">
        <authorList>
            <person name="Kallberg Y."/>
            <person name="Tangrot J."/>
            <person name="Rosling A."/>
        </authorList>
    </citation>
    <scope>NUCLEOTIDE SEQUENCE</scope>
    <source>
        <strain evidence="1">Wild A</strain>
    </source>
</reference>
<gene>
    <name evidence="1" type="ORF">FWILDA_LOCUS3085</name>
</gene>
<proteinExistence type="predicted"/>
<organism evidence="1 2">
    <name type="scientific">Funneliformis geosporum</name>
    <dbReference type="NCBI Taxonomy" id="1117311"/>
    <lineage>
        <taxon>Eukaryota</taxon>
        <taxon>Fungi</taxon>
        <taxon>Fungi incertae sedis</taxon>
        <taxon>Mucoromycota</taxon>
        <taxon>Glomeromycotina</taxon>
        <taxon>Glomeromycetes</taxon>
        <taxon>Glomerales</taxon>
        <taxon>Glomeraceae</taxon>
        <taxon>Funneliformis</taxon>
    </lineage>
</organism>
<dbReference type="EMBL" id="CAMKVN010000394">
    <property type="protein sequence ID" value="CAI2167458.1"/>
    <property type="molecule type" value="Genomic_DNA"/>
</dbReference>
<sequence length="70" mass="8393">MPTLTFFMYELYHITLKRIYEKKFKTRINPAQMTISAQRFQRWDQPYCVGLKVHGYVDDLEDTNQSGESL</sequence>